<protein>
    <submittedName>
        <fullName evidence="2">Uncharacterized protein</fullName>
    </submittedName>
</protein>
<sequence length="139" mass="16299">EKLRAGVRVVTERKQKDLEADLVEAERVMNERTWRRERQKVTGKLSKTKGQLEESTEKKERNKLEKPLLELRVNLNYIMHHPKLKNCISLFPPEVRQQQPEEGNGGSSEKDRKKQTVEETNAQREESRHNNSDILKNTA</sequence>
<evidence type="ECO:0000313" key="2">
    <source>
        <dbReference type="EMBL" id="PSR77948.1"/>
    </source>
</evidence>
<proteinExistence type="predicted"/>
<keyword evidence="3" id="KW-1185">Reference proteome</keyword>
<name>A0A2R6NWH6_9APHY</name>
<feature type="compositionally biased region" description="Basic and acidic residues" evidence="1">
    <location>
        <begin position="50"/>
        <end position="65"/>
    </location>
</feature>
<dbReference type="AlphaFoldDB" id="A0A2R6NWH6"/>
<feature type="region of interest" description="Disordered" evidence="1">
    <location>
        <begin position="90"/>
        <end position="139"/>
    </location>
</feature>
<gene>
    <name evidence="2" type="ORF">PHLCEN_2v7648</name>
</gene>
<dbReference type="Pfam" id="PF10153">
    <property type="entry name" value="Efg1"/>
    <property type="match status" value="1"/>
</dbReference>
<reference evidence="2 3" key="1">
    <citation type="submission" date="2018-02" db="EMBL/GenBank/DDBJ databases">
        <title>Genome sequence of the basidiomycete white-rot fungus Phlebia centrifuga.</title>
        <authorList>
            <person name="Granchi Z."/>
            <person name="Peng M."/>
            <person name="de Vries R.P."/>
            <person name="Hilden K."/>
            <person name="Makela M.R."/>
            <person name="Grigoriev I."/>
            <person name="Riley R."/>
        </authorList>
    </citation>
    <scope>NUCLEOTIDE SEQUENCE [LARGE SCALE GENOMIC DNA]</scope>
    <source>
        <strain evidence="2 3">FBCC195</strain>
    </source>
</reference>
<organism evidence="2 3">
    <name type="scientific">Hermanssonia centrifuga</name>
    <dbReference type="NCBI Taxonomy" id="98765"/>
    <lineage>
        <taxon>Eukaryota</taxon>
        <taxon>Fungi</taxon>
        <taxon>Dikarya</taxon>
        <taxon>Basidiomycota</taxon>
        <taxon>Agaricomycotina</taxon>
        <taxon>Agaricomycetes</taxon>
        <taxon>Polyporales</taxon>
        <taxon>Meruliaceae</taxon>
        <taxon>Hermanssonia</taxon>
    </lineage>
</organism>
<feature type="region of interest" description="Disordered" evidence="1">
    <location>
        <begin position="36"/>
        <end position="65"/>
    </location>
</feature>
<accession>A0A2R6NWH6</accession>
<evidence type="ECO:0000256" key="1">
    <source>
        <dbReference type="SAM" id="MobiDB-lite"/>
    </source>
</evidence>
<feature type="non-terminal residue" evidence="2">
    <location>
        <position position="1"/>
    </location>
</feature>
<dbReference type="GO" id="GO:0006364">
    <property type="term" value="P:rRNA processing"/>
    <property type="evidence" value="ECO:0007669"/>
    <property type="project" value="InterPro"/>
</dbReference>
<feature type="compositionally biased region" description="Basic and acidic residues" evidence="1">
    <location>
        <begin position="108"/>
        <end position="131"/>
    </location>
</feature>
<dbReference type="EMBL" id="MLYV02000767">
    <property type="protein sequence ID" value="PSR77948.1"/>
    <property type="molecule type" value="Genomic_DNA"/>
</dbReference>
<dbReference type="Proteomes" id="UP000186601">
    <property type="component" value="Unassembled WGS sequence"/>
</dbReference>
<evidence type="ECO:0000313" key="3">
    <source>
        <dbReference type="Proteomes" id="UP000186601"/>
    </source>
</evidence>
<dbReference type="STRING" id="98765.A0A2R6NWH6"/>
<dbReference type="OrthoDB" id="47732at2759"/>
<comment type="caution">
    <text evidence="2">The sequence shown here is derived from an EMBL/GenBank/DDBJ whole genome shotgun (WGS) entry which is preliminary data.</text>
</comment>
<dbReference type="InterPro" id="IPR019310">
    <property type="entry name" value="Efg1"/>
</dbReference>